<feature type="compositionally biased region" description="Basic and acidic residues" evidence="1">
    <location>
        <begin position="396"/>
        <end position="409"/>
    </location>
</feature>
<proteinExistence type="predicted"/>
<keyword evidence="3" id="KW-1185">Reference proteome</keyword>
<reference evidence="2 3" key="1">
    <citation type="journal article" date="2017" name="Curr. Biol.">
        <title>Genome architecture and evolution of a unichromosomal asexual nematode.</title>
        <authorList>
            <person name="Fradin H."/>
            <person name="Zegar C."/>
            <person name="Gutwein M."/>
            <person name="Lucas J."/>
            <person name="Kovtun M."/>
            <person name="Corcoran D."/>
            <person name="Baugh L.R."/>
            <person name="Kiontke K."/>
            <person name="Gunsalus K."/>
            <person name="Fitch D.H."/>
            <person name="Piano F."/>
        </authorList>
    </citation>
    <scope>NUCLEOTIDE SEQUENCE [LARGE SCALE GENOMIC DNA]</scope>
    <source>
        <strain evidence="2">PF1309</strain>
    </source>
</reference>
<dbReference type="AlphaFoldDB" id="A0A2A2K7C8"/>
<evidence type="ECO:0000313" key="2">
    <source>
        <dbReference type="EMBL" id="PAV69802.1"/>
    </source>
</evidence>
<sequence length="683" mass="73394">MRLDCDEGFDIAVIAQFVVIALDDLAADRAFFILAGDGALRHLLGRDLAHAAEDLGLFVADRGAVVQRRRLHRDQRDELEHMIMVDAERPLFGEGAGDGVVDLLRRGEVVAQRLFERDAHGRPDGEAARHVADLVGERLEAVGVGQIGRLELDALHERAERAFVLAVGGEEFVERLLHDVAIAIVVHVAARRAGDRQILGQQAVGVQAVQRGQQHALGEDEAGERIEPGHDVEVLHRRAARALAEIVERRDQPDVAGAGVAADAQRHAVGARILLDGDCGDVARRDRNERAVGIGRGQRVLDLRDAGAAGQLRERQRHFGQHAAVEPRDRRREDRWVGEAGVRLHLGQMLVREGEGVDAEGGVGAAFFELGDHCLPAAGIARGGVIGQRPVGGHKAGADKRGDEREERGGVAAGVGDAWGLRDPVRLACVEFGEAIGPARRDPMRRRCVDDPRATVADERGGFLRSLIGQAEDREIGVVQRLGSRSGVLATRLIERHDGEIATAAQPFADVDAGGADRTVDEDRDGHAASSCGTAISKAHVERIADAEIGDLLAEVAIAEQSDSARHDGDHRRGIMGREDLFGEADVCQIAANGVGTRIEIDRGADIALVAVVTLTAQIAEGAQPIQGARDDGLRHVERPGQAAHRMRAGIEVNEEEQCHLPVGEIGLARPHVIHQGAHPRRE</sequence>
<evidence type="ECO:0000256" key="1">
    <source>
        <dbReference type="SAM" id="MobiDB-lite"/>
    </source>
</evidence>
<protein>
    <submittedName>
        <fullName evidence="2">Uncharacterized protein</fullName>
    </submittedName>
</protein>
<organism evidence="2 3">
    <name type="scientific">Diploscapter pachys</name>
    <dbReference type="NCBI Taxonomy" id="2018661"/>
    <lineage>
        <taxon>Eukaryota</taxon>
        <taxon>Metazoa</taxon>
        <taxon>Ecdysozoa</taxon>
        <taxon>Nematoda</taxon>
        <taxon>Chromadorea</taxon>
        <taxon>Rhabditida</taxon>
        <taxon>Rhabditina</taxon>
        <taxon>Rhabditomorpha</taxon>
        <taxon>Rhabditoidea</taxon>
        <taxon>Rhabditidae</taxon>
        <taxon>Diploscapter</taxon>
    </lineage>
</organism>
<name>A0A2A2K7C8_9BILA</name>
<comment type="caution">
    <text evidence="2">The sequence shown here is derived from an EMBL/GenBank/DDBJ whole genome shotgun (WGS) entry which is preliminary data.</text>
</comment>
<gene>
    <name evidence="2" type="ORF">WR25_08766</name>
</gene>
<dbReference type="EMBL" id="LIAE01009426">
    <property type="protein sequence ID" value="PAV69802.1"/>
    <property type="molecule type" value="Genomic_DNA"/>
</dbReference>
<feature type="region of interest" description="Disordered" evidence="1">
    <location>
        <begin position="391"/>
        <end position="411"/>
    </location>
</feature>
<evidence type="ECO:0000313" key="3">
    <source>
        <dbReference type="Proteomes" id="UP000218231"/>
    </source>
</evidence>
<dbReference type="Proteomes" id="UP000218231">
    <property type="component" value="Unassembled WGS sequence"/>
</dbReference>
<accession>A0A2A2K7C8</accession>